<evidence type="ECO:0000313" key="2">
    <source>
        <dbReference type="Proteomes" id="UP000000530"/>
    </source>
</evidence>
<dbReference type="HOGENOM" id="CLU_3276897_0_0_9"/>
<gene>
    <name evidence="1" type="ordered locus">SACOL2087</name>
</gene>
<organism evidence="1 2">
    <name type="scientific">Staphylococcus aureus (strain COL)</name>
    <dbReference type="NCBI Taxonomy" id="93062"/>
    <lineage>
        <taxon>Bacteria</taxon>
        <taxon>Bacillati</taxon>
        <taxon>Bacillota</taxon>
        <taxon>Bacilli</taxon>
        <taxon>Bacillales</taxon>
        <taxon>Staphylococcaceae</taxon>
        <taxon>Staphylococcus</taxon>
    </lineage>
</organism>
<protein>
    <submittedName>
        <fullName evidence="1">Uncharacterized protein</fullName>
    </submittedName>
</protein>
<reference evidence="1 2" key="1">
    <citation type="journal article" date="2005" name="J. Bacteriol.">
        <title>Insights on evolution of virulence and resistance from the complete genome analysis of an early methicillin-resistant Staphylococcus aureus strain and a biofilm-producing methicillin-resistant Staphylococcus epidermidis strain.</title>
        <authorList>
            <person name="Gill S.R."/>
            <person name="Fouts D.E."/>
            <person name="Archer G.L."/>
            <person name="Mongodin E.F."/>
            <person name="Deboy R.T."/>
            <person name="Ravel J."/>
            <person name="Paulsen I.T."/>
            <person name="Kolonay J.F."/>
            <person name="Brinkac L."/>
            <person name="Beanan M."/>
            <person name="Dodson R.J."/>
            <person name="Daugherty S.C."/>
            <person name="Madupu R."/>
            <person name="Angiuoli S.V."/>
            <person name="Durkin A.S."/>
            <person name="Haft D.H."/>
            <person name="Vamathevan J."/>
            <person name="Khouri H."/>
            <person name="Utterback T."/>
            <person name="Lee C."/>
            <person name="Dimitrov G."/>
            <person name="Jiang L."/>
            <person name="Qin H."/>
            <person name="Weidman J."/>
            <person name="Tran K."/>
            <person name="Kang K."/>
            <person name="Hance I.R."/>
            <person name="Nelson K.E."/>
            <person name="Fraser C.M."/>
        </authorList>
    </citation>
    <scope>NUCLEOTIDE SEQUENCE [LARGE SCALE GENOMIC DNA]</scope>
    <source>
        <strain evidence="1 2">COL</strain>
    </source>
</reference>
<evidence type="ECO:0000313" key="1">
    <source>
        <dbReference type="EMBL" id="AAY21115.1"/>
    </source>
</evidence>
<name>A0A0H2X225_STAAC</name>
<accession>A0A0H2X225</accession>
<dbReference type="KEGG" id="sac:SACOL2087"/>
<dbReference type="AlphaFoldDB" id="A0A0H2X225"/>
<proteinExistence type="predicted"/>
<dbReference type="EMBL" id="CP000046">
    <property type="protein sequence ID" value="AAY21115.1"/>
    <property type="molecule type" value="Genomic_DNA"/>
</dbReference>
<dbReference type="Proteomes" id="UP000000530">
    <property type="component" value="Chromosome"/>
</dbReference>
<sequence>MKMLKPFAKINLQLNTKELLGEPNDMAEMNCSDPYDLIWLVPT</sequence>